<dbReference type="PROSITE" id="PS52016">
    <property type="entry name" value="TONB_DEPENDENT_REC_3"/>
    <property type="match status" value="1"/>
</dbReference>
<dbReference type="InterPro" id="IPR039426">
    <property type="entry name" value="TonB-dep_rcpt-like"/>
</dbReference>
<evidence type="ECO:0000313" key="20">
    <source>
        <dbReference type="Proteomes" id="UP000317646"/>
    </source>
</evidence>
<dbReference type="GO" id="GO:0038023">
    <property type="term" value="F:signaling receptor activity"/>
    <property type="evidence" value="ECO:0007669"/>
    <property type="project" value="InterPro"/>
</dbReference>
<keyword evidence="5" id="KW-0410">Iron transport</keyword>
<name>A0A502HFW9_9BACT</name>
<dbReference type="PANTHER" id="PTHR32552:SF68">
    <property type="entry name" value="FERRICHROME OUTER MEMBRANE TRANSPORTER_PHAGE RECEPTOR"/>
    <property type="match status" value="1"/>
</dbReference>
<dbReference type="AlphaFoldDB" id="A0A502HFW9"/>
<evidence type="ECO:0000259" key="17">
    <source>
        <dbReference type="Pfam" id="PF00593"/>
    </source>
</evidence>
<evidence type="ECO:0000256" key="10">
    <source>
        <dbReference type="ARBA" id="ARBA00023077"/>
    </source>
</evidence>
<comment type="caution">
    <text evidence="19">The sequence shown here is derived from an EMBL/GenBank/DDBJ whole genome shotgun (WGS) entry which is preliminary data.</text>
</comment>
<evidence type="ECO:0000256" key="6">
    <source>
        <dbReference type="ARBA" id="ARBA00022692"/>
    </source>
</evidence>
<dbReference type="InterPro" id="IPR037066">
    <property type="entry name" value="Plug_dom_sf"/>
</dbReference>
<reference evidence="19 20" key="1">
    <citation type="journal article" date="2019" name="Environ. Microbiol.">
        <title>Species interactions and distinct microbial communities in high Arctic permafrost affected cryosols are associated with the CH4 and CO2 gas fluxes.</title>
        <authorList>
            <person name="Altshuler I."/>
            <person name="Hamel J."/>
            <person name="Turney S."/>
            <person name="Magnuson E."/>
            <person name="Levesque R."/>
            <person name="Greer C."/>
            <person name="Whyte L.G."/>
        </authorList>
    </citation>
    <scope>NUCLEOTIDE SEQUENCE [LARGE SCALE GENOMIC DNA]</scope>
    <source>
        <strain evidence="19 20">S9.2P</strain>
    </source>
</reference>
<evidence type="ECO:0000256" key="5">
    <source>
        <dbReference type="ARBA" id="ARBA00022496"/>
    </source>
</evidence>
<proteinExistence type="inferred from homology"/>
<evidence type="ECO:0000256" key="14">
    <source>
        <dbReference type="PROSITE-ProRule" id="PRU01360"/>
    </source>
</evidence>
<dbReference type="InterPro" id="IPR010105">
    <property type="entry name" value="TonB_sidphr_rcpt"/>
</dbReference>
<evidence type="ECO:0000256" key="8">
    <source>
        <dbReference type="ARBA" id="ARBA00023004"/>
    </source>
</evidence>
<keyword evidence="9" id="KW-0406">Ion transport</keyword>
<keyword evidence="6 14" id="KW-0812">Transmembrane</keyword>
<evidence type="ECO:0000256" key="3">
    <source>
        <dbReference type="ARBA" id="ARBA00022448"/>
    </source>
</evidence>
<keyword evidence="13 14" id="KW-0998">Cell outer membrane</keyword>
<dbReference type="InterPro" id="IPR036942">
    <property type="entry name" value="Beta-barrel_TonB_sf"/>
</dbReference>
<dbReference type="NCBIfam" id="TIGR01783">
    <property type="entry name" value="TonB-siderophor"/>
    <property type="match status" value="1"/>
</dbReference>
<comment type="similarity">
    <text evidence="2 14 15">Belongs to the TonB-dependent receptor family.</text>
</comment>
<dbReference type="GO" id="GO:0015891">
    <property type="term" value="P:siderophore transport"/>
    <property type="evidence" value="ECO:0007669"/>
    <property type="project" value="InterPro"/>
</dbReference>
<evidence type="ECO:0000256" key="16">
    <source>
        <dbReference type="SAM" id="SignalP"/>
    </source>
</evidence>
<evidence type="ECO:0000256" key="11">
    <source>
        <dbReference type="ARBA" id="ARBA00023136"/>
    </source>
</evidence>
<evidence type="ECO:0000259" key="18">
    <source>
        <dbReference type="Pfam" id="PF07715"/>
    </source>
</evidence>
<keyword evidence="7 16" id="KW-0732">Signal</keyword>
<dbReference type="InterPro" id="IPR012910">
    <property type="entry name" value="Plug_dom"/>
</dbReference>
<evidence type="ECO:0000256" key="1">
    <source>
        <dbReference type="ARBA" id="ARBA00004571"/>
    </source>
</evidence>
<evidence type="ECO:0000256" key="4">
    <source>
        <dbReference type="ARBA" id="ARBA00022452"/>
    </source>
</evidence>
<dbReference type="Proteomes" id="UP000317646">
    <property type="component" value="Unassembled WGS sequence"/>
</dbReference>
<feature type="domain" description="TonB-dependent receptor-like beta-barrel" evidence="17">
    <location>
        <begin position="310"/>
        <end position="755"/>
    </location>
</feature>
<dbReference type="SUPFAM" id="SSF56935">
    <property type="entry name" value="Porins"/>
    <property type="match status" value="1"/>
</dbReference>
<accession>A0A502HFW9</accession>
<dbReference type="Pfam" id="PF07715">
    <property type="entry name" value="Plug"/>
    <property type="match status" value="1"/>
</dbReference>
<keyword evidence="3 14" id="KW-0813">Transport</keyword>
<comment type="subcellular location">
    <subcellularLocation>
        <location evidence="1 14">Cell outer membrane</location>
        <topology evidence="1 14">Multi-pass membrane protein</topology>
    </subcellularLocation>
</comment>
<dbReference type="InterPro" id="IPR000531">
    <property type="entry name" value="Beta-barrel_TonB"/>
</dbReference>
<keyword evidence="10 15" id="KW-0798">TonB box</keyword>
<keyword evidence="20" id="KW-1185">Reference proteome</keyword>
<dbReference type="Gene3D" id="2.170.130.10">
    <property type="entry name" value="TonB-dependent receptor, plug domain"/>
    <property type="match status" value="1"/>
</dbReference>
<evidence type="ECO:0000256" key="7">
    <source>
        <dbReference type="ARBA" id="ARBA00022729"/>
    </source>
</evidence>
<evidence type="ECO:0000256" key="2">
    <source>
        <dbReference type="ARBA" id="ARBA00009810"/>
    </source>
</evidence>
<organism evidence="19 20">
    <name type="scientific">Hymenobacter nivis</name>
    <dbReference type="NCBI Taxonomy" id="1850093"/>
    <lineage>
        <taxon>Bacteria</taxon>
        <taxon>Pseudomonadati</taxon>
        <taxon>Bacteroidota</taxon>
        <taxon>Cytophagia</taxon>
        <taxon>Cytophagales</taxon>
        <taxon>Hymenobacteraceae</taxon>
        <taxon>Hymenobacter</taxon>
    </lineage>
</organism>
<evidence type="ECO:0000256" key="15">
    <source>
        <dbReference type="RuleBase" id="RU003357"/>
    </source>
</evidence>
<keyword evidence="11 14" id="KW-0472">Membrane</keyword>
<evidence type="ECO:0000256" key="12">
    <source>
        <dbReference type="ARBA" id="ARBA00023170"/>
    </source>
</evidence>
<dbReference type="GO" id="GO:0015344">
    <property type="term" value="F:siderophore uptake transmembrane transporter activity"/>
    <property type="evidence" value="ECO:0007669"/>
    <property type="project" value="TreeGrafter"/>
</dbReference>
<feature type="chain" id="PRO_5021216476" evidence="16">
    <location>
        <begin position="19"/>
        <end position="789"/>
    </location>
</feature>
<dbReference type="PANTHER" id="PTHR32552">
    <property type="entry name" value="FERRICHROME IRON RECEPTOR-RELATED"/>
    <property type="match status" value="1"/>
</dbReference>
<dbReference type="GO" id="GO:0009279">
    <property type="term" value="C:cell outer membrane"/>
    <property type="evidence" value="ECO:0007669"/>
    <property type="project" value="UniProtKB-SubCell"/>
</dbReference>
<gene>
    <name evidence="19" type="ORF">EAH73_02590</name>
</gene>
<dbReference type="Gene3D" id="2.40.170.20">
    <property type="entry name" value="TonB-dependent receptor, beta-barrel domain"/>
    <property type="match status" value="1"/>
</dbReference>
<dbReference type="SUPFAM" id="SSF49464">
    <property type="entry name" value="Carboxypeptidase regulatory domain-like"/>
    <property type="match status" value="1"/>
</dbReference>
<keyword evidence="4 14" id="KW-1134">Transmembrane beta strand</keyword>
<keyword evidence="8" id="KW-0408">Iron</keyword>
<dbReference type="Pfam" id="PF00593">
    <property type="entry name" value="TonB_dep_Rec_b-barrel"/>
    <property type="match status" value="1"/>
</dbReference>
<dbReference type="Gene3D" id="2.60.40.1120">
    <property type="entry name" value="Carboxypeptidase-like, regulatory domain"/>
    <property type="match status" value="1"/>
</dbReference>
<evidence type="ECO:0000256" key="13">
    <source>
        <dbReference type="ARBA" id="ARBA00023237"/>
    </source>
</evidence>
<feature type="signal peptide" evidence="16">
    <location>
        <begin position="1"/>
        <end position="18"/>
    </location>
</feature>
<sequence>MKLVLACFLFLLSSLAFAQTVVRGVVRGVVRETDGPRAGSPLGGATVSSPQASQVATTDSAGRFELRGRTAITTFTVSHLGYLPQLVQVSGASQPLTVGLAAAGATTLGEAIVTSKYYRQYTTQTVSSALRLQTPLLALSQDIQAVTPEVIFDQGSFNMTEGVSRNVSGVTRLEISNNLGPYLFMRGGQIASLRNGVDLTPIYRGPVPDDAAVIDRVEFVKGPSSFMNNIGDPAGSFNTVTKQPTDAPHYAATALLGSYDFYRLAADLGGPLTKSGKLQYRLNAMAMRSNSFVQGDFNKRLLVAPVLKYQLSDRTYLAAEYTFQAFSYGLYSPIVMTPNGYGSLPRDFTISEASLPPIRVQDHSGFLTLGHRFSPNWQLTARGAFLVDNAEGIYLWVTGANAANPSVLLRNPKYDLNRSQVLSQQAFVNGKFTTGALTHQLLAGVDANQKKFLAASYVEYNKTDSGALVYYPLDVNAPAYGAAVPDYRAPEGLAARNTEQTVNYASAYALDEVALLGDKLRITPGLRYTAVQTSNLVSGVVSASRDQVLTPRLGLSYSLLPSLSVYGLYDRTLVPQAGTTSAGAAIAPLRGSNRELGLKKNWFDGRWTSAVAVYYIKRSSIVATDPNNSLYRIEVGENHAQGVDVDVVGQVVRGLNVVVNYAYNDSKIDADANPLLVGARTPLYVKHVQNTWLNYELPARLVRGLSFSLGYQYQAGRGERYAVATPRATPDYFRLDGGVGWQSAHLKVNLLVNNLLNHDLIATPWQRNGLYYWVPQAGANGRLSVSYAL</sequence>
<keyword evidence="12 19" id="KW-0675">Receptor</keyword>
<dbReference type="EMBL" id="RCYZ01000001">
    <property type="protein sequence ID" value="TPG72148.1"/>
    <property type="molecule type" value="Genomic_DNA"/>
</dbReference>
<evidence type="ECO:0000256" key="9">
    <source>
        <dbReference type="ARBA" id="ARBA00023065"/>
    </source>
</evidence>
<protein>
    <submittedName>
        <fullName evidence="19">TonB-dependent siderophore receptor</fullName>
    </submittedName>
</protein>
<dbReference type="InterPro" id="IPR008969">
    <property type="entry name" value="CarboxyPept-like_regulatory"/>
</dbReference>
<feature type="domain" description="TonB-dependent receptor plug" evidence="18">
    <location>
        <begin position="139"/>
        <end position="235"/>
    </location>
</feature>
<evidence type="ECO:0000313" key="19">
    <source>
        <dbReference type="EMBL" id="TPG72148.1"/>
    </source>
</evidence>